<organism evidence="1 2">
    <name type="scientific">Candidatus Wolfebacteria bacterium RIFCSPHIGHO2_01_FULL_48_22</name>
    <dbReference type="NCBI Taxonomy" id="1802555"/>
    <lineage>
        <taxon>Bacteria</taxon>
        <taxon>Candidatus Wolfeibacteriota</taxon>
    </lineage>
</organism>
<evidence type="ECO:0008006" key="3">
    <source>
        <dbReference type="Google" id="ProtNLM"/>
    </source>
</evidence>
<dbReference type="Proteomes" id="UP000177029">
    <property type="component" value="Unassembled WGS sequence"/>
</dbReference>
<dbReference type="CDD" id="cd16377">
    <property type="entry name" value="23S_rRNA_IVP_like"/>
    <property type="match status" value="1"/>
</dbReference>
<gene>
    <name evidence="1" type="ORF">A2755_02505</name>
</gene>
<dbReference type="InterPro" id="IPR036583">
    <property type="entry name" value="23S_rRNA_IVS_sf"/>
</dbReference>
<dbReference type="NCBIfam" id="TIGR02436">
    <property type="entry name" value="four helix bundle protein"/>
    <property type="match status" value="1"/>
</dbReference>
<dbReference type="Gene3D" id="1.20.1440.60">
    <property type="entry name" value="23S rRNA-intervening sequence"/>
    <property type="match status" value="1"/>
</dbReference>
<evidence type="ECO:0000313" key="1">
    <source>
        <dbReference type="EMBL" id="OGM91249.1"/>
    </source>
</evidence>
<dbReference type="Pfam" id="PF05635">
    <property type="entry name" value="23S_rRNA_IVP"/>
    <property type="match status" value="1"/>
</dbReference>
<dbReference type="STRING" id="1802555.A2755_02505"/>
<dbReference type="SUPFAM" id="SSF158446">
    <property type="entry name" value="IVS-encoded protein-like"/>
    <property type="match status" value="1"/>
</dbReference>
<dbReference type="InterPro" id="IPR012657">
    <property type="entry name" value="23S_rRNA-intervening_sequence"/>
</dbReference>
<dbReference type="EMBL" id="MGIP01000011">
    <property type="protein sequence ID" value="OGM91249.1"/>
    <property type="molecule type" value="Genomic_DNA"/>
</dbReference>
<name>A0A1F8DTD2_9BACT</name>
<accession>A0A1F8DTD2</accession>
<dbReference type="AlphaFoldDB" id="A0A1F8DTD2"/>
<dbReference type="PANTHER" id="PTHR38471">
    <property type="entry name" value="FOUR HELIX BUNDLE PROTEIN"/>
    <property type="match status" value="1"/>
</dbReference>
<reference evidence="1 2" key="1">
    <citation type="journal article" date="2016" name="Nat. Commun.">
        <title>Thousands of microbial genomes shed light on interconnected biogeochemical processes in an aquifer system.</title>
        <authorList>
            <person name="Anantharaman K."/>
            <person name="Brown C.T."/>
            <person name="Hug L.A."/>
            <person name="Sharon I."/>
            <person name="Castelle C.J."/>
            <person name="Probst A.J."/>
            <person name="Thomas B.C."/>
            <person name="Singh A."/>
            <person name="Wilkins M.J."/>
            <person name="Karaoz U."/>
            <person name="Brodie E.L."/>
            <person name="Williams K.H."/>
            <person name="Hubbard S.S."/>
            <person name="Banfield J.F."/>
        </authorList>
    </citation>
    <scope>NUCLEOTIDE SEQUENCE [LARGE SCALE GENOMIC DNA]</scope>
</reference>
<protein>
    <recommendedName>
        <fullName evidence="3">Four helix bundle protein</fullName>
    </recommendedName>
</protein>
<comment type="caution">
    <text evidence="1">The sequence shown here is derived from an EMBL/GenBank/DDBJ whole genome shotgun (WGS) entry which is preliminary data.</text>
</comment>
<sequence length="123" mass="14167">MEQSKKIKNFTDLRAWKEAHKLVLLVYEITKKLPKEELFGLTSQMRRAAISITSNIAEGFSRGSAKDKNQFYTIATGSLTELQSQFFIAQDIGYLLENDFNSLYRQSIEAKKVLSGLKRIYHE</sequence>
<dbReference type="PANTHER" id="PTHR38471:SF2">
    <property type="entry name" value="FOUR HELIX BUNDLE PROTEIN"/>
    <property type="match status" value="1"/>
</dbReference>
<proteinExistence type="predicted"/>
<evidence type="ECO:0000313" key="2">
    <source>
        <dbReference type="Proteomes" id="UP000177029"/>
    </source>
</evidence>